<dbReference type="InterPro" id="IPR038459">
    <property type="entry name" value="MT_TRM10-typ_sf"/>
</dbReference>
<dbReference type="InterPro" id="IPR007356">
    <property type="entry name" value="tRNA_m1G_MeTrfase_euk"/>
</dbReference>
<gene>
    <name evidence="12" type="ORF">PoB_004188900</name>
</gene>
<keyword evidence="6" id="KW-0809">Transit peptide</keyword>
<keyword evidence="5" id="KW-0819">tRNA processing</keyword>
<evidence type="ECO:0000256" key="1">
    <source>
        <dbReference type="ARBA" id="ARBA00004173"/>
    </source>
</evidence>
<organism evidence="12 13">
    <name type="scientific">Plakobranchus ocellatus</name>
    <dbReference type="NCBI Taxonomy" id="259542"/>
    <lineage>
        <taxon>Eukaryota</taxon>
        <taxon>Metazoa</taxon>
        <taxon>Spiralia</taxon>
        <taxon>Lophotrochozoa</taxon>
        <taxon>Mollusca</taxon>
        <taxon>Gastropoda</taxon>
        <taxon>Heterobranchia</taxon>
        <taxon>Euthyneura</taxon>
        <taxon>Panpulmonata</taxon>
        <taxon>Sacoglossa</taxon>
        <taxon>Placobranchoidea</taxon>
        <taxon>Plakobranchidae</taxon>
        <taxon>Plakobranchus</taxon>
    </lineage>
</organism>
<reference evidence="12 13" key="1">
    <citation type="journal article" date="2021" name="Elife">
        <title>Chloroplast acquisition without the gene transfer in kleptoplastic sea slugs, Plakobranchus ocellatus.</title>
        <authorList>
            <person name="Maeda T."/>
            <person name="Takahashi S."/>
            <person name="Yoshida T."/>
            <person name="Shimamura S."/>
            <person name="Takaki Y."/>
            <person name="Nagai Y."/>
            <person name="Toyoda A."/>
            <person name="Suzuki Y."/>
            <person name="Arimoto A."/>
            <person name="Ishii H."/>
            <person name="Satoh N."/>
            <person name="Nishiyama T."/>
            <person name="Hasebe M."/>
            <person name="Maruyama T."/>
            <person name="Minagawa J."/>
            <person name="Obokata J."/>
            <person name="Shigenobu S."/>
        </authorList>
    </citation>
    <scope>NUCLEOTIDE SEQUENCE [LARGE SCALE GENOMIC DNA]</scope>
</reference>
<evidence type="ECO:0000313" key="13">
    <source>
        <dbReference type="Proteomes" id="UP000735302"/>
    </source>
</evidence>
<dbReference type="GO" id="GO:0008168">
    <property type="term" value="F:methyltransferase activity"/>
    <property type="evidence" value="ECO:0007669"/>
    <property type="project" value="UniProtKB-KW"/>
</dbReference>
<evidence type="ECO:0000256" key="5">
    <source>
        <dbReference type="ARBA" id="ARBA00022694"/>
    </source>
</evidence>
<evidence type="ECO:0000256" key="6">
    <source>
        <dbReference type="ARBA" id="ARBA00022946"/>
    </source>
</evidence>
<evidence type="ECO:0000256" key="9">
    <source>
        <dbReference type="ARBA" id="ARBA00029803"/>
    </source>
</evidence>
<proteinExistence type="predicted"/>
<dbReference type="InterPro" id="IPR028564">
    <property type="entry name" value="MT_TRM10-typ"/>
</dbReference>
<keyword evidence="7" id="KW-0175">Coiled coil</keyword>
<evidence type="ECO:0000256" key="8">
    <source>
        <dbReference type="ARBA" id="ARBA00023128"/>
    </source>
</evidence>
<feature type="domain" description="SAM-dependent MTase TRM10-type" evidence="11">
    <location>
        <begin position="134"/>
        <end position="328"/>
    </location>
</feature>
<dbReference type="PROSITE" id="PS51675">
    <property type="entry name" value="SAM_MT_TRM10"/>
    <property type="match status" value="1"/>
</dbReference>
<evidence type="ECO:0000256" key="10">
    <source>
        <dbReference type="SAM" id="MobiDB-lite"/>
    </source>
</evidence>
<dbReference type="Proteomes" id="UP000735302">
    <property type="component" value="Unassembled WGS sequence"/>
</dbReference>
<dbReference type="GO" id="GO:0005654">
    <property type="term" value="C:nucleoplasm"/>
    <property type="evidence" value="ECO:0007669"/>
    <property type="project" value="TreeGrafter"/>
</dbReference>
<dbReference type="GO" id="GO:0032259">
    <property type="term" value="P:methylation"/>
    <property type="evidence" value="ECO:0007669"/>
    <property type="project" value="UniProtKB-KW"/>
</dbReference>
<dbReference type="AlphaFoldDB" id="A0AAV4B9L1"/>
<keyword evidence="2" id="KW-0489">Methyltransferase</keyword>
<evidence type="ECO:0000256" key="3">
    <source>
        <dbReference type="ARBA" id="ARBA00022679"/>
    </source>
</evidence>
<dbReference type="GO" id="GO:0070131">
    <property type="term" value="P:positive regulation of mitochondrial translation"/>
    <property type="evidence" value="ECO:0007669"/>
    <property type="project" value="TreeGrafter"/>
</dbReference>
<evidence type="ECO:0000256" key="2">
    <source>
        <dbReference type="ARBA" id="ARBA00022603"/>
    </source>
</evidence>
<comment type="subcellular location">
    <subcellularLocation>
        <location evidence="1">Mitochondrion</location>
    </subcellularLocation>
</comment>
<evidence type="ECO:0000259" key="11">
    <source>
        <dbReference type="PROSITE" id="PS51675"/>
    </source>
</evidence>
<feature type="region of interest" description="Disordered" evidence="10">
    <location>
        <begin position="94"/>
        <end position="114"/>
    </location>
</feature>
<dbReference type="PANTHER" id="PTHR13563">
    <property type="entry name" value="TRNA (GUANINE-9-) METHYLTRANSFERASE"/>
    <property type="match status" value="1"/>
</dbReference>
<accession>A0AAV4B9L1</accession>
<dbReference type="EMBL" id="BLXT01004610">
    <property type="protein sequence ID" value="GFO15384.1"/>
    <property type="molecule type" value="Genomic_DNA"/>
</dbReference>
<dbReference type="InterPro" id="IPR025812">
    <property type="entry name" value="Trm10_C_MTase_dom"/>
</dbReference>
<keyword evidence="8" id="KW-0496">Mitochondrion</keyword>
<evidence type="ECO:0000256" key="4">
    <source>
        <dbReference type="ARBA" id="ARBA00022691"/>
    </source>
</evidence>
<keyword evidence="4" id="KW-0949">S-adenosyl-L-methionine</keyword>
<dbReference type="GO" id="GO:0097745">
    <property type="term" value="P:mitochondrial tRNA 5'-end processing"/>
    <property type="evidence" value="ECO:0007669"/>
    <property type="project" value="TreeGrafter"/>
</dbReference>
<protein>
    <recommendedName>
        <fullName evidence="9">RNA (guanine-9-)-methyltransferase domain-containing protein 1</fullName>
    </recommendedName>
</protein>
<dbReference type="GO" id="GO:0005739">
    <property type="term" value="C:mitochondrion"/>
    <property type="evidence" value="ECO:0007669"/>
    <property type="project" value="UniProtKB-SubCell"/>
</dbReference>
<evidence type="ECO:0000313" key="12">
    <source>
        <dbReference type="EMBL" id="GFO15384.1"/>
    </source>
</evidence>
<dbReference type="GO" id="GO:0000049">
    <property type="term" value="F:tRNA binding"/>
    <property type="evidence" value="ECO:0007669"/>
    <property type="project" value="TreeGrafter"/>
</dbReference>
<name>A0AAV4B9L1_9GAST</name>
<keyword evidence="13" id="KW-1185">Reference proteome</keyword>
<evidence type="ECO:0000256" key="7">
    <source>
        <dbReference type="ARBA" id="ARBA00023054"/>
    </source>
</evidence>
<dbReference type="PANTHER" id="PTHR13563:SF5">
    <property type="entry name" value="TRNA METHYLTRANSFERASE 10 HOMOLOG C"/>
    <property type="match status" value="1"/>
</dbReference>
<dbReference type="Gene3D" id="3.40.1280.30">
    <property type="match status" value="1"/>
</dbReference>
<comment type="caution">
    <text evidence="12">The sequence shown here is derived from an EMBL/GenBank/DDBJ whole genome shotgun (WGS) entry which is preliminary data.</text>
</comment>
<keyword evidence="3" id="KW-0808">Transferase</keyword>
<dbReference type="CDD" id="cd18102">
    <property type="entry name" value="Trm10_MRRP1"/>
    <property type="match status" value="1"/>
</dbReference>
<sequence>MKQKYETRGQRSHLADIVREEVDSRLDNAIKQFNDQETRHLKIVRLEHSFLFSEGYAIPSPECLTSRNWLEAMTMSSMEERLLYYCELGKVSNKQTQKPGGEENQVPSQSDLDGENKHSIFLSLLTPEQEERLTNHRLSCAMLHGSVLAIDMGFDEKHLSTEIYPLVDQLWRLYLVNGASQEPFHLIFTNCNFSGPTYRHLLLSCMVRVNFVMATFTEQSHADIFPLQTLVYLSSQSKETLTAFNADNLYVLGAYYDPLVRKKLSYAKAKQQNIRCLKLPIDQHVKWAHQAHKDLDLDSVCGILLSVRCDGLWKKAFLSVVPHLVNQNS</sequence>